<dbReference type="HAMAP" id="MF_00127">
    <property type="entry name" value="His_tRNA_synth"/>
    <property type="match status" value="1"/>
</dbReference>
<feature type="domain" description="Aminoacyl-transfer RNA synthetases class-II family profile" evidence="10">
    <location>
        <begin position="1"/>
        <end position="353"/>
    </location>
</feature>
<evidence type="ECO:0000256" key="5">
    <source>
        <dbReference type="ARBA" id="ARBA00022917"/>
    </source>
</evidence>
<dbReference type="GO" id="GO:0005524">
    <property type="term" value="F:ATP binding"/>
    <property type="evidence" value="ECO:0007669"/>
    <property type="project" value="UniProtKB-UniRule"/>
</dbReference>
<dbReference type="GO" id="GO:0004821">
    <property type="term" value="F:histidine-tRNA ligase activity"/>
    <property type="evidence" value="ECO:0007669"/>
    <property type="project" value="UniProtKB-UniRule"/>
</dbReference>
<feature type="binding site" evidence="9">
    <location>
        <position position="129"/>
    </location>
    <ligand>
        <name>L-histidine</name>
        <dbReference type="ChEBI" id="CHEBI:57595"/>
    </ligand>
</feature>
<dbReference type="EMBL" id="PFLF01000054">
    <property type="protein sequence ID" value="PIY69066.1"/>
    <property type="molecule type" value="Genomic_DNA"/>
</dbReference>
<organism evidence="11 12">
    <name type="scientific">Candidatus Roizmanbacteria bacterium CG_4_10_14_0_8_um_filter_39_9</name>
    <dbReference type="NCBI Taxonomy" id="1974829"/>
    <lineage>
        <taxon>Bacteria</taxon>
        <taxon>Candidatus Roizmaniibacteriota</taxon>
    </lineage>
</organism>
<comment type="caution">
    <text evidence="11">The sequence shown here is derived from an EMBL/GenBank/DDBJ whole genome shotgun (WGS) entry which is preliminary data.</text>
</comment>
<evidence type="ECO:0000256" key="9">
    <source>
        <dbReference type="PIRSR" id="PIRSR001549-1"/>
    </source>
</evidence>
<dbReference type="Pfam" id="PF13393">
    <property type="entry name" value="tRNA-synt_His"/>
    <property type="match status" value="1"/>
</dbReference>
<dbReference type="EC" id="6.1.1.21" evidence="8"/>
<dbReference type="SUPFAM" id="SSF55681">
    <property type="entry name" value="Class II aaRS and biotin synthetases"/>
    <property type="match status" value="1"/>
</dbReference>
<gene>
    <name evidence="8 11" type="primary">hisS</name>
    <name evidence="11" type="ORF">COY90_02550</name>
</gene>
<keyword evidence="6 8" id="KW-0030">Aminoacyl-tRNA synthetase</keyword>
<dbReference type="InterPro" id="IPR006195">
    <property type="entry name" value="aa-tRNA-synth_II"/>
</dbReference>
<comment type="subcellular location">
    <subcellularLocation>
        <location evidence="8">Cytoplasm</location>
    </subcellularLocation>
</comment>
<evidence type="ECO:0000259" key="10">
    <source>
        <dbReference type="PROSITE" id="PS50862"/>
    </source>
</evidence>
<evidence type="ECO:0000256" key="6">
    <source>
        <dbReference type="ARBA" id="ARBA00023146"/>
    </source>
</evidence>
<sequence>MSTIKPQTLKGFRDFLPDDMRIRTKVIETFKRIFEKYGYEPLETPTLEYANILMGKYGEEAEKLIYNFEDRGGRKVAMKYDLTVPTCRVMAQYGDKLPLPFKRYQIQPVWRADNTQKGRFREFYQCDADTFGTTSMIADAEFIQMGLEILNELKFTNVVARINNRKFIDGLTKYAGANNDQFYAICVAVDKFEKIGADGVVAEMEKRNLSNEIINKIMSVVSLSGTSDELVGKLKKMMAKIPEAMEGLKELEELFSFLKAGEVPEDKYQFDLSIIRGLSYYTGPVWEFAVKDGGVGSVAGCGRYDKLVGMYLGRDIPATGGSFGIERIIEIVKDRSLLTQSVSKQCLVSIFGPSEALESIRIASLLRKQNIQTVLYPDANVKLDKQLKYANKMGIELVIIIGPEEIKNKTVKLKNMKTGEQETIKITNLPNSLIH</sequence>
<comment type="similarity">
    <text evidence="1 8">Belongs to the class-II aminoacyl-tRNA synthetase family.</text>
</comment>
<evidence type="ECO:0000313" key="12">
    <source>
        <dbReference type="Proteomes" id="UP000230108"/>
    </source>
</evidence>
<dbReference type="InterPro" id="IPR041715">
    <property type="entry name" value="HisRS-like_core"/>
</dbReference>
<dbReference type="SUPFAM" id="SSF52954">
    <property type="entry name" value="Class II aaRS ABD-related"/>
    <property type="match status" value="1"/>
</dbReference>
<evidence type="ECO:0000256" key="7">
    <source>
        <dbReference type="ARBA" id="ARBA00047639"/>
    </source>
</evidence>
<dbReference type="GO" id="GO:0003723">
    <property type="term" value="F:RNA binding"/>
    <property type="evidence" value="ECO:0007669"/>
    <property type="project" value="TreeGrafter"/>
</dbReference>
<evidence type="ECO:0000256" key="3">
    <source>
        <dbReference type="ARBA" id="ARBA00022741"/>
    </source>
</evidence>
<dbReference type="GO" id="GO:0005829">
    <property type="term" value="C:cytosol"/>
    <property type="evidence" value="ECO:0007669"/>
    <property type="project" value="TreeGrafter"/>
</dbReference>
<keyword evidence="3 8" id="KW-0547">Nucleotide-binding</keyword>
<dbReference type="PANTHER" id="PTHR11476">
    <property type="entry name" value="HISTIDYL-TRNA SYNTHETASE"/>
    <property type="match status" value="1"/>
</dbReference>
<dbReference type="AlphaFoldDB" id="A0A2M7QCX2"/>
<dbReference type="GO" id="GO:0006427">
    <property type="term" value="P:histidyl-tRNA aminoacylation"/>
    <property type="evidence" value="ECO:0007669"/>
    <property type="project" value="UniProtKB-UniRule"/>
</dbReference>
<dbReference type="InterPro" id="IPR004154">
    <property type="entry name" value="Anticodon-bd"/>
</dbReference>
<feature type="binding site" evidence="9">
    <location>
        <position position="125"/>
    </location>
    <ligand>
        <name>L-histidine</name>
        <dbReference type="ChEBI" id="CHEBI:57595"/>
    </ligand>
</feature>
<dbReference type="Proteomes" id="UP000230108">
    <property type="component" value="Unassembled WGS sequence"/>
</dbReference>
<dbReference type="Pfam" id="PF03129">
    <property type="entry name" value="HGTP_anticodon"/>
    <property type="match status" value="1"/>
</dbReference>
<feature type="binding site" evidence="9">
    <location>
        <position position="276"/>
    </location>
    <ligand>
        <name>L-histidine</name>
        <dbReference type="ChEBI" id="CHEBI:57595"/>
    </ligand>
</feature>
<evidence type="ECO:0000256" key="1">
    <source>
        <dbReference type="ARBA" id="ARBA00008226"/>
    </source>
</evidence>
<dbReference type="InterPro" id="IPR033656">
    <property type="entry name" value="HisRS_anticodon"/>
</dbReference>
<dbReference type="InterPro" id="IPR015807">
    <property type="entry name" value="His-tRNA-ligase"/>
</dbReference>
<comment type="subunit">
    <text evidence="8">Homodimer.</text>
</comment>
<dbReference type="PROSITE" id="PS50862">
    <property type="entry name" value="AA_TRNA_LIGASE_II"/>
    <property type="match status" value="1"/>
</dbReference>
<dbReference type="NCBIfam" id="TIGR00442">
    <property type="entry name" value="hisS"/>
    <property type="match status" value="1"/>
</dbReference>
<name>A0A2M7QCX2_9BACT</name>
<keyword evidence="8" id="KW-0963">Cytoplasm</keyword>
<dbReference type="InterPro" id="IPR045864">
    <property type="entry name" value="aa-tRNA-synth_II/BPL/LPL"/>
</dbReference>
<keyword evidence="2 8" id="KW-0436">Ligase</keyword>
<dbReference type="InterPro" id="IPR036621">
    <property type="entry name" value="Anticodon-bd_dom_sf"/>
</dbReference>
<dbReference type="InterPro" id="IPR004516">
    <property type="entry name" value="HisRS/HisZ"/>
</dbReference>
<reference evidence="12" key="1">
    <citation type="submission" date="2017-09" db="EMBL/GenBank/DDBJ databases">
        <title>Depth-based differentiation of microbial function through sediment-hosted aquifers and enrichment of novel symbionts in the deep terrestrial subsurface.</title>
        <authorList>
            <person name="Probst A.J."/>
            <person name="Ladd B."/>
            <person name="Jarett J.K."/>
            <person name="Geller-Mcgrath D.E."/>
            <person name="Sieber C.M.K."/>
            <person name="Emerson J.B."/>
            <person name="Anantharaman K."/>
            <person name="Thomas B.C."/>
            <person name="Malmstrom R."/>
            <person name="Stieglmeier M."/>
            <person name="Klingl A."/>
            <person name="Woyke T."/>
            <person name="Ryan C.M."/>
            <person name="Banfield J.F."/>
        </authorList>
    </citation>
    <scope>NUCLEOTIDE SEQUENCE [LARGE SCALE GENOMIC DNA]</scope>
</reference>
<accession>A0A2M7QCX2</accession>
<feature type="binding site" evidence="9">
    <location>
        <begin position="81"/>
        <end position="83"/>
    </location>
    <ligand>
        <name>L-histidine</name>
        <dbReference type="ChEBI" id="CHEBI:57595"/>
    </ligand>
</feature>
<keyword evidence="5 8" id="KW-0648">Protein biosynthesis</keyword>
<evidence type="ECO:0000256" key="8">
    <source>
        <dbReference type="HAMAP-Rule" id="MF_00127"/>
    </source>
</evidence>
<feature type="binding site" evidence="9">
    <location>
        <begin position="280"/>
        <end position="281"/>
    </location>
    <ligand>
        <name>L-histidine</name>
        <dbReference type="ChEBI" id="CHEBI:57595"/>
    </ligand>
</feature>
<evidence type="ECO:0000256" key="2">
    <source>
        <dbReference type="ARBA" id="ARBA00022598"/>
    </source>
</evidence>
<evidence type="ECO:0000313" key="11">
    <source>
        <dbReference type="EMBL" id="PIY69066.1"/>
    </source>
</evidence>
<dbReference type="CDD" id="cd00773">
    <property type="entry name" value="HisRS-like_core"/>
    <property type="match status" value="1"/>
</dbReference>
<dbReference type="PANTHER" id="PTHR11476:SF7">
    <property type="entry name" value="HISTIDINE--TRNA LIGASE"/>
    <property type="match status" value="1"/>
</dbReference>
<comment type="catalytic activity">
    <reaction evidence="7 8">
        <text>tRNA(His) + L-histidine + ATP = L-histidyl-tRNA(His) + AMP + diphosphate + H(+)</text>
        <dbReference type="Rhea" id="RHEA:17313"/>
        <dbReference type="Rhea" id="RHEA-COMP:9665"/>
        <dbReference type="Rhea" id="RHEA-COMP:9689"/>
        <dbReference type="ChEBI" id="CHEBI:15378"/>
        <dbReference type="ChEBI" id="CHEBI:30616"/>
        <dbReference type="ChEBI" id="CHEBI:33019"/>
        <dbReference type="ChEBI" id="CHEBI:57595"/>
        <dbReference type="ChEBI" id="CHEBI:78442"/>
        <dbReference type="ChEBI" id="CHEBI:78527"/>
        <dbReference type="ChEBI" id="CHEBI:456215"/>
        <dbReference type="EC" id="6.1.1.21"/>
    </reaction>
</comment>
<dbReference type="Gene3D" id="3.40.50.800">
    <property type="entry name" value="Anticodon-binding domain"/>
    <property type="match status" value="1"/>
</dbReference>
<feature type="binding site" evidence="9">
    <location>
        <position position="111"/>
    </location>
    <ligand>
        <name>L-histidine</name>
        <dbReference type="ChEBI" id="CHEBI:57595"/>
    </ligand>
</feature>
<keyword evidence="4 8" id="KW-0067">ATP-binding</keyword>
<evidence type="ECO:0000256" key="4">
    <source>
        <dbReference type="ARBA" id="ARBA00022840"/>
    </source>
</evidence>
<dbReference type="Gene3D" id="3.30.930.10">
    <property type="entry name" value="Bira Bifunctional Protein, Domain 2"/>
    <property type="match status" value="1"/>
</dbReference>
<protein>
    <recommendedName>
        <fullName evidence="8">Histidine--tRNA ligase</fullName>
        <ecNumber evidence="8">6.1.1.21</ecNumber>
    </recommendedName>
    <alternativeName>
        <fullName evidence="8">Histidyl-tRNA synthetase</fullName>
        <shortName evidence="8">HisRS</shortName>
    </alternativeName>
</protein>
<dbReference type="PIRSF" id="PIRSF001549">
    <property type="entry name" value="His-tRNA_synth"/>
    <property type="match status" value="1"/>
</dbReference>
<proteinExistence type="inferred from homology"/>
<dbReference type="CDD" id="cd00859">
    <property type="entry name" value="HisRS_anticodon"/>
    <property type="match status" value="1"/>
</dbReference>